<keyword evidence="3" id="KW-0614">Plasmid</keyword>
<evidence type="ECO:0000313" key="3">
    <source>
        <dbReference type="EMBL" id="AFM43610.1"/>
    </source>
</evidence>
<feature type="transmembrane region" description="Helical" evidence="2">
    <location>
        <begin position="45"/>
        <end position="64"/>
    </location>
</feature>
<name>I4DCT6_DESAJ</name>
<accession>I4DCT6</accession>
<evidence type="ECO:0000256" key="1">
    <source>
        <dbReference type="SAM" id="MobiDB-lite"/>
    </source>
</evidence>
<gene>
    <name evidence="3" type="ordered locus">Desaci_4786</name>
</gene>
<feature type="transmembrane region" description="Helical" evidence="2">
    <location>
        <begin position="247"/>
        <end position="264"/>
    </location>
</feature>
<keyword evidence="2" id="KW-0472">Membrane</keyword>
<feature type="region of interest" description="Disordered" evidence="1">
    <location>
        <begin position="441"/>
        <end position="473"/>
    </location>
</feature>
<dbReference type="KEGG" id="dai:Desaci_4786"/>
<feature type="compositionally biased region" description="Low complexity" evidence="1">
    <location>
        <begin position="442"/>
        <end position="465"/>
    </location>
</feature>
<evidence type="ECO:0000313" key="4">
    <source>
        <dbReference type="Proteomes" id="UP000002892"/>
    </source>
</evidence>
<keyword evidence="2" id="KW-1133">Transmembrane helix</keyword>
<evidence type="ECO:0000256" key="2">
    <source>
        <dbReference type="SAM" id="Phobius"/>
    </source>
</evidence>
<dbReference type="Proteomes" id="UP000002892">
    <property type="component" value="Plasmid pDESACI.01"/>
</dbReference>
<protein>
    <submittedName>
        <fullName evidence="3">Uncharacterized protein</fullName>
    </submittedName>
</protein>
<feature type="transmembrane region" description="Helical" evidence="2">
    <location>
        <begin position="205"/>
        <end position="227"/>
    </location>
</feature>
<dbReference type="RefSeq" id="WP_014825122.1">
    <property type="nucleotide sequence ID" value="NC_018066.1"/>
</dbReference>
<dbReference type="EMBL" id="CP003640">
    <property type="protein sequence ID" value="AFM43610.1"/>
    <property type="molecule type" value="Genomic_DNA"/>
</dbReference>
<feature type="transmembrane region" description="Helical" evidence="2">
    <location>
        <begin position="84"/>
        <end position="102"/>
    </location>
</feature>
<feature type="transmembrane region" description="Helical" evidence="2">
    <location>
        <begin position="148"/>
        <end position="170"/>
    </location>
</feature>
<feature type="transmembrane region" description="Helical" evidence="2">
    <location>
        <begin position="12"/>
        <end position="33"/>
    </location>
</feature>
<organism evidence="3 4">
    <name type="scientific">Desulfosporosinus acidiphilus (strain DSM 22704 / JCM 16185 / SJ4)</name>
    <dbReference type="NCBI Taxonomy" id="646529"/>
    <lineage>
        <taxon>Bacteria</taxon>
        <taxon>Bacillati</taxon>
        <taxon>Bacillota</taxon>
        <taxon>Clostridia</taxon>
        <taxon>Eubacteriales</taxon>
        <taxon>Desulfitobacteriaceae</taxon>
        <taxon>Desulfosporosinus</taxon>
    </lineage>
</organism>
<dbReference type="HOGENOM" id="CLU_577126_0_0_9"/>
<reference evidence="4" key="1">
    <citation type="journal article" date="2012" name="J. Bacteriol.">
        <title>Complete genome sequences of Desulfosporosinus orientis DSM765T, Desulfosporosinus youngiae DSM17734T, Desulfosporosinus meridiei DSM13257T, and Desulfosporosinus acidiphilus DSM22704T.</title>
        <authorList>
            <person name="Pester M."/>
            <person name="Brambilla E."/>
            <person name="Alazard D."/>
            <person name="Rattei T."/>
            <person name="Weinmaier T."/>
            <person name="Han J."/>
            <person name="Lucas S."/>
            <person name="Lapidus A."/>
            <person name="Cheng J.F."/>
            <person name="Goodwin L."/>
            <person name="Pitluck S."/>
            <person name="Peters L."/>
            <person name="Ovchinnikova G."/>
            <person name="Teshima H."/>
            <person name="Detter J.C."/>
            <person name="Han C.S."/>
            <person name="Tapia R."/>
            <person name="Land M.L."/>
            <person name="Hauser L."/>
            <person name="Kyrpides N.C."/>
            <person name="Ivanova N.N."/>
            <person name="Pagani I."/>
            <person name="Huntmann M."/>
            <person name="Wei C.L."/>
            <person name="Davenport K.W."/>
            <person name="Daligault H."/>
            <person name="Chain P.S."/>
            <person name="Chen A."/>
            <person name="Mavromatis K."/>
            <person name="Markowitz V."/>
            <person name="Szeto E."/>
            <person name="Mikhailova N."/>
            <person name="Pati A."/>
            <person name="Wagner M."/>
            <person name="Woyke T."/>
            <person name="Ollivier B."/>
            <person name="Klenk H.P."/>
            <person name="Spring S."/>
            <person name="Loy A."/>
        </authorList>
    </citation>
    <scope>NUCLEOTIDE SEQUENCE [LARGE SCALE GENOMIC DNA]</scope>
    <source>
        <strain evidence="4">DSM 22704 / JCM 16185 / SJ4</strain>
    </source>
</reference>
<sequence>MLSIIATLIYQISSAILNPFFHFVSWVLTNLILAPAQLPQSLHQIYDKVANVSVTFVTVGSIWAFIKLSGSGLTAYNDDSVQDIVGRAFIAIVMGYFGWYVFMDVLVPLNNMIVSAIIGEFNNISPSTAGAWTLPTVLVVTASNLGPLMGLVVFAVVFLIAVIIAIVVWLRRNGELAGMIVLTPVAFMLPVFNKRMVSISWLIQEMGSVIFSQSIMALFVYLGFFVMTGGGNQAGTDIWNPNIFDSPDMAIINFATGVVILFLSTKAHTYLRGMINGYQVTSDHSALAAGMGMFVGKSLGANVVPPGMQLAAKQFAGELGFGEFSKAGRALQVANEANRVLGRMESQGIINQIGEAQALSEKAMAQNPYTAQARVGSAIANEIAINQNPSYLAAKGLTRSATTDFTRAARNISTVDTKILDNAFQNVSDTYRSFGYGREYETNQTNNSTEASSSTSTSPVLRSSSIPNPYIKK</sequence>
<geneLocation type="plasmid" evidence="3 4">
    <name>pDESACI.01</name>
</geneLocation>
<proteinExistence type="predicted"/>
<keyword evidence="2" id="KW-0812">Transmembrane</keyword>
<dbReference type="AlphaFoldDB" id="I4DCT6"/>
<keyword evidence="4" id="KW-1185">Reference proteome</keyword>